<dbReference type="PANTHER" id="PTHR31907">
    <property type="entry name" value="MLP-LIKE PROTEIN 423"/>
    <property type="match status" value="1"/>
</dbReference>
<dbReference type="SMART" id="SM01037">
    <property type="entry name" value="Bet_v_1"/>
    <property type="match status" value="1"/>
</dbReference>
<dbReference type="InterPro" id="IPR023393">
    <property type="entry name" value="START-like_dom_sf"/>
</dbReference>
<dbReference type="GO" id="GO:0006952">
    <property type="term" value="P:defense response"/>
    <property type="evidence" value="ECO:0007669"/>
    <property type="project" value="InterPro"/>
</dbReference>
<accession>A0A835ME38</accession>
<dbReference type="InterPro" id="IPR000916">
    <property type="entry name" value="Bet_v_I/MLP"/>
</dbReference>
<dbReference type="OrthoDB" id="1858121at2759"/>
<gene>
    <name evidence="2" type="ORF">IFM89_032181</name>
</gene>
<reference evidence="2 3" key="1">
    <citation type="submission" date="2020-10" db="EMBL/GenBank/DDBJ databases">
        <title>The Coptis chinensis genome and diversification of protoberbering-type alkaloids.</title>
        <authorList>
            <person name="Wang B."/>
            <person name="Shu S."/>
            <person name="Song C."/>
            <person name="Liu Y."/>
        </authorList>
    </citation>
    <scope>NUCLEOTIDE SEQUENCE [LARGE SCALE GENOMIC DNA]</scope>
    <source>
        <strain evidence="2">HL-2020</strain>
        <tissue evidence="2">Leaf</tissue>
    </source>
</reference>
<evidence type="ECO:0000259" key="1">
    <source>
        <dbReference type="SMART" id="SM01037"/>
    </source>
</evidence>
<dbReference type="InterPro" id="IPR051761">
    <property type="entry name" value="MLP-like_ligand-binding"/>
</dbReference>
<dbReference type="AlphaFoldDB" id="A0A835ME38"/>
<sequence>MVRLALEMEVKAPADEFWNGIKDSTTVFPKIFPEQIKSIEVLEGDGFSVGTIRLIEYAEGIPVATFAKEKVELLDIENKTIGSRIIDGELASLYKNPKAKVQVIPKGPGSLVKWSLELEKGSNEAPDPIMFQDQAAKLFSGLDAHLLKA</sequence>
<comment type="caution">
    <text evidence="2">The sequence shown here is derived from an EMBL/GenBank/DDBJ whole genome shotgun (WGS) entry which is preliminary data.</text>
</comment>
<proteinExistence type="predicted"/>
<dbReference type="EMBL" id="JADFTS010000001">
    <property type="protein sequence ID" value="KAF9626332.1"/>
    <property type="molecule type" value="Genomic_DNA"/>
</dbReference>
<keyword evidence="3" id="KW-1185">Reference proteome</keyword>
<dbReference type="Proteomes" id="UP000631114">
    <property type="component" value="Unassembled WGS sequence"/>
</dbReference>
<dbReference type="Pfam" id="PF00407">
    <property type="entry name" value="Bet_v_1"/>
    <property type="match status" value="1"/>
</dbReference>
<organism evidence="2 3">
    <name type="scientific">Coptis chinensis</name>
    <dbReference type="NCBI Taxonomy" id="261450"/>
    <lineage>
        <taxon>Eukaryota</taxon>
        <taxon>Viridiplantae</taxon>
        <taxon>Streptophyta</taxon>
        <taxon>Embryophyta</taxon>
        <taxon>Tracheophyta</taxon>
        <taxon>Spermatophyta</taxon>
        <taxon>Magnoliopsida</taxon>
        <taxon>Ranunculales</taxon>
        <taxon>Ranunculaceae</taxon>
        <taxon>Coptidoideae</taxon>
        <taxon>Coptis</taxon>
    </lineage>
</organism>
<protein>
    <recommendedName>
        <fullName evidence="1">Bet v I/Major latex protein domain-containing protein</fullName>
    </recommendedName>
</protein>
<dbReference type="SUPFAM" id="SSF55961">
    <property type="entry name" value="Bet v1-like"/>
    <property type="match status" value="1"/>
</dbReference>
<feature type="domain" description="Bet v I/Major latex protein" evidence="1">
    <location>
        <begin position="1"/>
        <end position="149"/>
    </location>
</feature>
<dbReference type="CDD" id="cd07816">
    <property type="entry name" value="Bet_v1-like"/>
    <property type="match status" value="1"/>
</dbReference>
<evidence type="ECO:0000313" key="2">
    <source>
        <dbReference type="EMBL" id="KAF9626332.1"/>
    </source>
</evidence>
<dbReference type="Gene3D" id="3.30.530.20">
    <property type="match status" value="1"/>
</dbReference>
<evidence type="ECO:0000313" key="3">
    <source>
        <dbReference type="Proteomes" id="UP000631114"/>
    </source>
</evidence>
<name>A0A835ME38_9MAGN</name>